<dbReference type="RefSeq" id="WP_037261580.1">
    <property type="nucleotide sequence ID" value="NZ_JALZ01000008.1"/>
</dbReference>
<dbReference type="EMBL" id="JALZ01000008">
    <property type="protein sequence ID" value="ETX14887.1"/>
    <property type="molecule type" value="Genomic_DNA"/>
</dbReference>
<name>X7EG72_9RHOB</name>
<dbReference type="Proteomes" id="UP000022447">
    <property type="component" value="Unassembled WGS sequence"/>
</dbReference>
<sequence length="147" mass="15898">MVASSARVGLQDAAQVAVIGISGRVNIRAEPSIRSAVIGHARAATRLDTDGCVLRLERLWCGVRWERGAGRRGWVAAEYLLPVDDALPPVACDVDEGTLCSVPQRRSGATYDLGIDVEIPYGPPYLRRGSDGGHREGPNRRRGDHSR</sequence>
<reference evidence="2 3" key="1">
    <citation type="submission" date="2014-01" db="EMBL/GenBank/DDBJ databases">
        <title>Roseivivax halodurans JCM 10272 Genome Sequencing.</title>
        <authorList>
            <person name="Lai Q."/>
            <person name="Li G."/>
            <person name="Shao Z."/>
        </authorList>
    </citation>
    <scope>NUCLEOTIDE SEQUENCE [LARGE SCALE GENOMIC DNA]</scope>
    <source>
        <strain evidence="2 3">JCM 10272</strain>
    </source>
</reference>
<keyword evidence="3" id="KW-1185">Reference proteome</keyword>
<dbReference type="eggNOG" id="ENOG5033K7V">
    <property type="taxonomic scope" value="Bacteria"/>
</dbReference>
<evidence type="ECO:0000313" key="2">
    <source>
        <dbReference type="EMBL" id="ETX14887.1"/>
    </source>
</evidence>
<evidence type="ECO:0008006" key="4">
    <source>
        <dbReference type="Google" id="ProtNLM"/>
    </source>
</evidence>
<dbReference type="Gene3D" id="2.30.30.40">
    <property type="entry name" value="SH3 Domains"/>
    <property type="match status" value="1"/>
</dbReference>
<feature type="compositionally biased region" description="Basic and acidic residues" evidence="1">
    <location>
        <begin position="128"/>
        <end position="147"/>
    </location>
</feature>
<evidence type="ECO:0000313" key="3">
    <source>
        <dbReference type="Proteomes" id="UP000022447"/>
    </source>
</evidence>
<accession>X7EG72</accession>
<organism evidence="2 3">
    <name type="scientific">Roseivivax halodurans JCM 10272</name>
    <dbReference type="NCBI Taxonomy" id="1449350"/>
    <lineage>
        <taxon>Bacteria</taxon>
        <taxon>Pseudomonadati</taxon>
        <taxon>Pseudomonadota</taxon>
        <taxon>Alphaproteobacteria</taxon>
        <taxon>Rhodobacterales</taxon>
        <taxon>Roseobacteraceae</taxon>
        <taxon>Roseivivax</taxon>
    </lineage>
</organism>
<proteinExistence type="predicted"/>
<dbReference type="OrthoDB" id="7777568at2"/>
<comment type="caution">
    <text evidence="2">The sequence shown here is derived from an EMBL/GenBank/DDBJ whole genome shotgun (WGS) entry which is preliminary data.</text>
</comment>
<protein>
    <recommendedName>
        <fullName evidence="4">SH3b domain-containing protein</fullName>
    </recommendedName>
</protein>
<gene>
    <name evidence="2" type="ORF">OCH239_20560</name>
</gene>
<evidence type="ECO:0000256" key="1">
    <source>
        <dbReference type="SAM" id="MobiDB-lite"/>
    </source>
</evidence>
<feature type="region of interest" description="Disordered" evidence="1">
    <location>
        <begin position="122"/>
        <end position="147"/>
    </location>
</feature>
<dbReference type="AlphaFoldDB" id="X7EG72"/>